<feature type="region of interest" description="Disordered" evidence="1">
    <location>
        <begin position="40"/>
        <end position="64"/>
    </location>
</feature>
<feature type="signal peptide" evidence="2">
    <location>
        <begin position="1"/>
        <end position="20"/>
    </location>
</feature>
<proteinExistence type="predicted"/>
<evidence type="ECO:0000256" key="2">
    <source>
        <dbReference type="SAM" id="SignalP"/>
    </source>
</evidence>
<evidence type="ECO:0000313" key="3">
    <source>
        <dbReference type="EMBL" id="SOQ41743.1"/>
    </source>
</evidence>
<reference evidence="3" key="1">
    <citation type="submission" date="2016-07" db="EMBL/GenBank/DDBJ databases">
        <authorList>
            <person name="Bretaudeau A."/>
        </authorList>
    </citation>
    <scope>NUCLEOTIDE SEQUENCE</scope>
    <source>
        <strain evidence="3">Rice</strain>
        <tissue evidence="3">Whole body</tissue>
    </source>
</reference>
<gene>
    <name evidence="3" type="ORF">SFRICE_023313</name>
</gene>
<feature type="chain" id="PRO_5013957497" evidence="2">
    <location>
        <begin position="21"/>
        <end position="64"/>
    </location>
</feature>
<dbReference type="AlphaFoldDB" id="A0A2H1VLP8"/>
<accession>A0A2H1VLP8</accession>
<protein>
    <submittedName>
        <fullName evidence="3">SFRICE_023313</fullName>
    </submittedName>
</protein>
<dbReference type="EMBL" id="ODYU01003242">
    <property type="protein sequence ID" value="SOQ41743.1"/>
    <property type="molecule type" value="Genomic_DNA"/>
</dbReference>
<name>A0A2H1VLP8_SPOFR</name>
<organism evidence="3">
    <name type="scientific">Spodoptera frugiperda</name>
    <name type="common">Fall armyworm</name>
    <dbReference type="NCBI Taxonomy" id="7108"/>
    <lineage>
        <taxon>Eukaryota</taxon>
        <taxon>Metazoa</taxon>
        <taxon>Ecdysozoa</taxon>
        <taxon>Arthropoda</taxon>
        <taxon>Hexapoda</taxon>
        <taxon>Insecta</taxon>
        <taxon>Pterygota</taxon>
        <taxon>Neoptera</taxon>
        <taxon>Endopterygota</taxon>
        <taxon>Lepidoptera</taxon>
        <taxon>Glossata</taxon>
        <taxon>Ditrysia</taxon>
        <taxon>Noctuoidea</taxon>
        <taxon>Noctuidae</taxon>
        <taxon>Amphipyrinae</taxon>
        <taxon>Spodoptera</taxon>
    </lineage>
</organism>
<keyword evidence="2" id="KW-0732">Signal</keyword>
<evidence type="ECO:0000256" key="1">
    <source>
        <dbReference type="SAM" id="MobiDB-lite"/>
    </source>
</evidence>
<sequence>MKYFTIFAVLVFAILSMAAARLNAHDLLLRVTRGIPGQHHRHGYGYGGGNREQNGQPKKWRHAT</sequence>